<name>A0ABX4IPW0_9ENTR</name>
<organism evidence="1 2">
    <name type="scientific">Kosakonia pseudosacchari</name>
    <dbReference type="NCBI Taxonomy" id="1646340"/>
    <lineage>
        <taxon>Bacteria</taxon>
        <taxon>Pseudomonadati</taxon>
        <taxon>Pseudomonadota</taxon>
        <taxon>Gammaproteobacteria</taxon>
        <taxon>Enterobacterales</taxon>
        <taxon>Enterobacteriaceae</taxon>
        <taxon>Kosakonia</taxon>
    </lineage>
</organism>
<proteinExistence type="predicted"/>
<dbReference type="EMBL" id="NITV01000005">
    <property type="protein sequence ID" value="PDO86714.1"/>
    <property type="molecule type" value="Genomic_DNA"/>
</dbReference>
<keyword evidence="2" id="KW-1185">Reference proteome</keyword>
<evidence type="ECO:0000313" key="1">
    <source>
        <dbReference type="EMBL" id="PDO86714.1"/>
    </source>
</evidence>
<comment type="caution">
    <text evidence="1">The sequence shown here is derived from an EMBL/GenBank/DDBJ whole genome shotgun (WGS) entry which is preliminary data.</text>
</comment>
<evidence type="ECO:0000313" key="2">
    <source>
        <dbReference type="Proteomes" id="UP000219642"/>
    </source>
</evidence>
<protein>
    <submittedName>
        <fullName evidence="1">Uncharacterized protein</fullName>
    </submittedName>
</protein>
<gene>
    <name evidence="1" type="ORF">BK796_09660</name>
</gene>
<accession>A0ABX4IPW0</accession>
<reference evidence="1 2" key="1">
    <citation type="submission" date="2017-06" db="EMBL/GenBank/DDBJ databases">
        <title>Draft genome sequence of nitrogen-fixing Kosakonia pseudosacchari strain NN143 isolated from sugarcane roots.</title>
        <authorList>
            <person name="Li Y."/>
            <person name="Li S."/>
            <person name="Lin L."/>
            <person name="Wu X."/>
            <person name="Yang L."/>
            <person name="Li Y."/>
            <person name="An Q."/>
        </authorList>
    </citation>
    <scope>NUCLEOTIDE SEQUENCE [LARGE SCALE GENOMIC DNA]</scope>
    <source>
        <strain evidence="1 2">NN143</strain>
    </source>
</reference>
<dbReference type="Proteomes" id="UP000219642">
    <property type="component" value="Unassembled WGS sequence"/>
</dbReference>
<sequence>MRITVLDNDPGERIISGRERITVYLDGEEVKRCQTADDVLGEVVYIESDDNGSILVVNGEVQRRTCHGHVRIERCRK</sequence>